<evidence type="ECO:0000313" key="7">
    <source>
        <dbReference type="Proteomes" id="UP000619079"/>
    </source>
</evidence>
<dbReference type="Proteomes" id="UP000619079">
    <property type="component" value="Unassembled WGS sequence"/>
</dbReference>
<feature type="signal peptide" evidence="4">
    <location>
        <begin position="1"/>
        <end position="23"/>
    </location>
</feature>
<keyword evidence="1 6" id="KW-0378">Hydrolase</keyword>
<evidence type="ECO:0000259" key="5">
    <source>
        <dbReference type="Pfam" id="PF12740"/>
    </source>
</evidence>
<keyword evidence="7" id="KW-1185">Reference proteome</keyword>
<dbReference type="SUPFAM" id="SSF53474">
    <property type="entry name" value="alpha/beta-Hydrolases"/>
    <property type="match status" value="1"/>
</dbReference>
<keyword evidence="4" id="KW-0732">Signal</keyword>
<dbReference type="GO" id="GO:0016042">
    <property type="term" value="P:lipid catabolic process"/>
    <property type="evidence" value="ECO:0007669"/>
    <property type="project" value="UniProtKB-KW"/>
</dbReference>
<keyword evidence="3" id="KW-0443">Lipid metabolism</keyword>
<accession>A0A8J7LQR7</accession>
<evidence type="ECO:0000256" key="3">
    <source>
        <dbReference type="ARBA" id="ARBA00023098"/>
    </source>
</evidence>
<evidence type="ECO:0000256" key="1">
    <source>
        <dbReference type="ARBA" id="ARBA00022801"/>
    </source>
</evidence>
<evidence type="ECO:0000256" key="2">
    <source>
        <dbReference type="ARBA" id="ARBA00022963"/>
    </source>
</evidence>
<dbReference type="GO" id="GO:0003847">
    <property type="term" value="F:1-alkyl-2-acetylglycerophosphocholine esterase activity"/>
    <property type="evidence" value="ECO:0007669"/>
    <property type="project" value="TreeGrafter"/>
</dbReference>
<organism evidence="6 7">
    <name type="scientific">Sedimentitalea arenosa</name>
    <dbReference type="NCBI Taxonomy" id="2798803"/>
    <lineage>
        <taxon>Bacteria</taxon>
        <taxon>Pseudomonadati</taxon>
        <taxon>Pseudomonadota</taxon>
        <taxon>Alphaproteobacteria</taxon>
        <taxon>Rhodobacterales</taxon>
        <taxon>Paracoccaceae</taxon>
        <taxon>Sedimentitalea</taxon>
    </lineage>
</organism>
<dbReference type="RefSeq" id="WP_199022805.1">
    <property type="nucleotide sequence ID" value="NZ_JAELVR010000001.1"/>
</dbReference>
<feature type="domain" description="PET hydrolase/cutinase-like" evidence="5">
    <location>
        <begin position="119"/>
        <end position="218"/>
    </location>
</feature>
<dbReference type="PANTHER" id="PTHR10272">
    <property type="entry name" value="PLATELET-ACTIVATING FACTOR ACETYLHYDROLASE"/>
    <property type="match status" value="1"/>
</dbReference>
<protein>
    <submittedName>
        <fullName evidence="6">Dienelactone hydrolase</fullName>
    </submittedName>
</protein>
<dbReference type="Gene3D" id="3.40.50.1820">
    <property type="entry name" value="alpha/beta hydrolase"/>
    <property type="match status" value="1"/>
</dbReference>
<evidence type="ECO:0000313" key="6">
    <source>
        <dbReference type="EMBL" id="MBJ6370044.1"/>
    </source>
</evidence>
<dbReference type="InterPro" id="IPR041127">
    <property type="entry name" value="PET_hydrolase/cutinase-like"/>
</dbReference>
<dbReference type="PANTHER" id="PTHR10272:SF0">
    <property type="entry name" value="PLATELET-ACTIVATING FACTOR ACETYLHYDROLASE"/>
    <property type="match status" value="1"/>
</dbReference>
<sequence length="431" mass="45868">MSNPRTVIGLAAGLAASALTAQAENRIDLIRPDAPALAAVGDHVVGVQTLNFVNPGQNDILNTTEGNEPLYDRPLTVEVWYPAADGTEPGVTYETVLRDGRTEITLTGRAARDAAPAEGETFPLIVISHGYPGNRFLMSHLGENLASKGYVTVSIDHTDSTYSDQAAFGSTLLNRPIDQKFVIDQMAALDGPLGAITDAETTGVIGYSMGGYGALIFGGAGVTQASTEYPWGTPNGLLARHLAGSDSHAELIDDRVKAVIAIGPWGKNTGFWDDAGLAGFEKPLLLMAGSADDVSIYDAMREIFAGTTGTTRHLLTFEAANHNAAAPMPAPAESWAPVETLDFVPFAHYADAVWDTNRMNNIAQHFATAFMDLHLKGDNDKAAFFDLIERAEDGVVALDDTGKETAEHTYWEGFAPRTAQGLVFETRAAGE</sequence>
<dbReference type="InterPro" id="IPR029058">
    <property type="entry name" value="AB_hydrolase_fold"/>
</dbReference>
<dbReference type="AlphaFoldDB" id="A0A8J7LQR7"/>
<comment type="caution">
    <text evidence="6">The sequence shown here is derived from an EMBL/GenBank/DDBJ whole genome shotgun (WGS) entry which is preliminary data.</text>
</comment>
<dbReference type="Pfam" id="PF12740">
    <property type="entry name" value="PETase"/>
    <property type="match status" value="1"/>
</dbReference>
<evidence type="ECO:0000256" key="4">
    <source>
        <dbReference type="SAM" id="SignalP"/>
    </source>
</evidence>
<keyword evidence="2" id="KW-0442">Lipid degradation</keyword>
<reference evidence="6" key="1">
    <citation type="submission" date="2020-12" db="EMBL/GenBank/DDBJ databases">
        <title>Sedimentitalea sp. nov., isolated from sand in Incheon.</title>
        <authorList>
            <person name="Kim W."/>
        </authorList>
    </citation>
    <scope>NUCLEOTIDE SEQUENCE</scope>
    <source>
        <strain evidence="6">CAU 1593</strain>
    </source>
</reference>
<dbReference type="EMBL" id="JAELVR010000001">
    <property type="protein sequence ID" value="MBJ6370044.1"/>
    <property type="molecule type" value="Genomic_DNA"/>
</dbReference>
<proteinExistence type="predicted"/>
<feature type="chain" id="PRO_5035232719" evidence="4">
    <location>
        <begin position="24"/>
        <end position="431"/>
    </location>
</feature>
<gene>
    <name evidence="6" type="ORF">JF290_00780</name>
</gene>
<name>A0A8J7LQR7_9RHOB</name>